<gene>
    <name evidence="4" type="ORF">QEZ41_00535</name>
</gene>
<evidence type="ECO:0000256" key="1">
    <source>
        <dbReference type="ARBA" id="ARBA00022679"/>
    </source>
</evidence>
<dbReference type="Pfam" id="PF00583">
    <property type="entry name" value="Acetyltransf_1"/>
    <property type="match status" value="1"/>
</dbReference>
<dbReference type="PROSITE" id="PS51186">
    <property type="entry name" value="GNAT"/>
    <property type="match status" value="1"/>
</dbReference>
<dbReference type="Proteomes" id="UP001241056">
    <property type="component" value="Unassembled WGS sequence"/>
</dbReference>
<dbReference type="PANTHER" id="PTHR43877:SF2">
    <property type="entry name" value="AMINOALKYLPHOSPHONATE N-ACETYLTRANSFERASE-RELATED"/>
    <property type="match status" value="1"/>
</dbReference>
<sequence length="147" mass="16931">MRIFQATLEHLEALTPLFVAYREFHGAMPATALSKEFLQQRIEKQESVIFVAVQDEQLLGFCQVYPSFSSLSLRPVWILNDIFVKEEHRGKQIAEKLIRYTLEQAAASGVVRIRVSISQYNEVAQRLFESTGFAEDPVFRNYIQTMA</sequence>
<dbReference type="PANTHER" id="PTHR43877">
    <property type="entry name" value="AMINOALKYLPHOSPHONATE N-ACETYLTRANSFERASE-RELATED-RELATED"/>
    <property type="match status" value="1"/>
</dbReference>
<dbReference type="InterPro" id="IPR000182">
    <property type="entry name" value="GNAT_dom"/>
</dbReference>
<dbReference type="InterPro" id="IPR016181">
    <property type="entry name" value="Acyl_CoA_acyltransferase"/>
</dbReference>
<dbReference type="InterPro" id="IPR050832">
    <property type="entry name" value="Bact_Acetyltransf"/>
</dbReference>
<keyword evidence="1" id="KW-0808">Transferase</keyword>
<comment type="caution">
    <text evidence="4">The sequence shown here is derived from an EMBL/GenBank/DDBJ whole genome shotgun (WGS) entry which is preliminary data.</text>
</comment>
<accession>A0ABT7SKR2</accession>
<dbReference type="EMBL" id="JAUCDY010000001">
    <property type="protein sequence ID" value="MDM7856773.1"/>
    <property type="molecule type" value="Genomic_DNA"/>
</dbReference>
<proteinExistence type="predicted"/>
<protein>
    <submittedName>
        <fullName evidence="4">GNAT family N-acetyltransferase</fullName>
    </submittedName>
</protein>
<keyword evidence="2" id="KW-0012">Acyltransferase</keyword>
<evidence type="ECO:0000259" key="3">
    <source>
        <dbReference type="PROSITE" id="PS51186"/>
    </source>
</evidence>
<evidence type="ECO:0000256" key="2">
    <source>
        <dbReference type="ARBA" id="ARBA00023315"/>
    </source>
</evidence>
<dbReference type="Gene3D" id="3.40.630.30">
    <property type="match status" value="1"/>
</dbReference>
<feature type="domain" description="N-acetyltransferase" evidence="3">
    <location>
        <begin position="1"/>
        <end position="147"/>
    </location>
</feature>
<dbReference type="RefSeq" id="WP_289409351.1">
    <property type="nucleotide sequence ID" value="NZ_JAUCDY010000001.1"/>
</dbReference>
<organism evidence="4 5">
    <name type="scientific">Thiopseudomonas acetoxidans</name>
    <dbReference type="NCBI Taxonomy" id="3041622"/>
    <lineage>
        <taxon>Bacteria</taxon>
        <taxon>Pseudomonadati</taxon>
        <taxon>Pseudomonadota</taxon>
        <taxon>Gammaproteobacteria</taxon>
        <taxon>Pseudomonadales</taxon>
        <taxon>Pseudomonadaceae</taxon>
        <taxon>Thiopseudomonas</taxon>
    </lineage>
</organism>
<reference evidence="4 5" key="1">
    <citation type="submission" date="2023-06" db="EMBL/GenBank/DDBJ databases">
        <title>Thiopseudomonas sp. CY1220 draft genome sequence.</title>
        <authorList>
            <person name="Zhao G."/>
            <person name="An M."/>
        </authorList>
    </citation>
    <scope>NUCLEOTIDE SEQUENCE [LARGE SCALE GENOMIC DNA]</scope>
    <source>
        <strain evidence="4 5">CY1220</strain>
    </source>
</reference>
<dbReference type="CDD" id="cd04301">
    <property type="entry name" value="NAT_SF"/>
    <property type="match status" value="1"/>
</dbReference>
<evidence type="ECO:0000313" key="5">
    <source>
        <dbReference type="Proteomes" id="UP001241056"/>
    </source>
</evidence>
<dbReference type="SUPFAM" id="SSF55729">
    <property type="entry name" value="Acyl-CoA N-acyltransferases (Nat)"/>
    <property type="match status" value="1"/>
</dbReference>
<evidence type="ECO:0000313" key="4">
    <source>
        <dbReference type="EMBL" id="MDM7856773.1"/>
    </source>
</evidence>
<name>A0ABT7SKR2_9GAMM</name>
<keyword evidence="5" id="KW-1185">Reference proteome</keyword>